<dbReference type="HOGENOM" id="CLU_133067_1_1_6"/>
<name>A4VQ69_STUS1</name>
<dbReference type="GO" id="GO:1990961">
    <property type="term" value="P:xenobiotic detoxification by transmembrane export across the plasma membrane"/>
    <property type="evidence" value="ECO:0007669"/>
    <property type="project" value="UniProtKB-ARBA"/>
</dbReference>
<comment type="similarity">
    <text evidence="7">Belongs to the drug/metabolite transporter (DMT) superfamily. Small multidrug resistance (SMR) (TC 2.A.7.1) family. Gdx/SugE subfamily.</text>
</comment>
<proteinExistence type="inferred from homology"/>
<evidence type="ECO:0000313" key="12">
    <source>
        <dbReference type="Proteomes" id="UP000000233"/>
    </source>
</evidence>
<feature type="transmembrane region" description="Helical" evidence="10">
    <location>
        <begin position="60"/>
        <end position="77"/>
    </location>
</feature>
<keyword evidence="4 9" id="KW-0812">Transmembrane</keyword>
<dbReference type="eggNOG" id="COG2076">
    <property type="taxonomic scope" value="Bacteria"/>
</dbReference>
<evidence type="ECO:0000256" key="3">
    <source>
        <dbReference type="ARBA" id="ARBA00022475"/>
    </source>
</evidence>
<dbReference type="AlphaFoldDB" id="A4VQ69"/>
<evidence type="ECO:0000256" key="6">
    <source>
        <dbReference type="ARBA" id="ARBA00023136"/>
    </source>
</evidence>
<protein>
    <recommendedName>
        <fullName evidence="8">Guanidinium exporter</fullName>
    </recommendedName>
</protein>
<accession>A4VQ69</accession>
<keyword evidence="6 10" id="KW-0472">Membrane</keyword>
<dbReference type="GO" id="GO:0022857">
    <property type="term" value="F:transmembrane transporter activity"/>
    <property type="evidence" value="ECO:0007669"/>
    <property type="project" value="InterPro"/>
</dbReference>
<dbReference type="NCBIfam" id="NF008512">
    <property type="entry name" value="PRK11431.1"/>
    <property type="match status" value="1"/>
</dbReference>
<dbReference type="InterPro" id="IPR045324">
    <property type="entry name" value="Small_multidrug_res"/>
</dbReference>
<keyword evidence="5 10" id="KW-1133">Transmembrane helix</keyword>
<dbReference type="FunFam" id="1.10.3730.20:FF:000001">
    <property type="entry name" value="Quaternary ammonium compound resistance transporter SugE"/>
    <property type="match status" value="1"/>
</dbReference>
<evidence type="ECO:0000313" key="11">
    <source>
        <dbReference type="EMBL" id="ABP81120.1"/>
    </source>
</evidence>
<evidence type="ECO:0000256" key="9">
    <source>
        <dbReference type="RuleBase" id="RU003942"/>
    </source>
</evidence>
<dbReference type="Proteomes" id="UP000000233">
    <property type="component" value="Chromosome"/>
</dbReference>
<reference evidence="11 12" key="1">
    <citation type="journal article" date="2008" name="Proc. Natl. Acad. Sci. U.S.A.">
        <title>Nitrogen fixation island and rhizosphere competence traits in the genome of root-associated Pseudomonas stutzeri A1501.</title>
        <authorList>
            <person name="Yan Y."/>
            <person name="Yang J."/>
            <person name="Dou Y."/>
            <person name="Chen M."/>
            <person name="Ping S."/>
            <person name="Peng J."/>
            <person name="Lu W."/>
            <person name="Zhang W."/>
            <person name="Yao Z."/>
            <person name="Li H."/>
            <person name="Liu W."/>
            <person name="He S."/>
            <person name="Geng L."/>
            <person name="Zhang X."/>
            <person name="Yang F."/>
            <person name="Yu H."/>
            <person name="Zhan Y."/>
            <person name="Li D."/>
            <person name="Lin Z."/>
            <person name="Wang Y."/>
            <person name="Elmerich C."/>
            <person name="Lin M."/>
            <person name="Jin Q."/>
        </authorList>
    </citation>
    <scope>NUCLEOTIDE SEQUENCE [LARGE SCALE GENOMIC DNA]</scope>
    <source>
        <strain evidence="11 12">A1501</strain>
    </source>
</reference>
<gene>
    <name evidence="11" type="primary">sugE</name>
    <name evidence="11" type="ordered locus">PST_3492</name>
</gene>
<dbReference type="PANTHER" id="PTHR30561:SF0">
    <property type="entry name" value="GUANIDINIUM EXPORTER"/>
    <property type="match status" value="1"/>
</dbReference>
<dbReference type="SUPFAM" id="SSF103481">
    <property type="entry name" value="Multidrug resistance efflux transporter EmrE"/>
    <property type="match status" value="1"/>
</dbReference>
<dbReference type="KEGG" id="psa:PST_3492"/>
<sequence>MLGSHPPRDDPGRVESCGDGPAVAGVIVMHSAWIMLIIAGLLEVGWAIGLKASEGFTRPLPSVLTLVAMAASFFLLARAMQVLPVGTAYAIWVGIGALGTVALGIVIFGESASPARLLSAVLLLAGLVGLKLTA</sequence>
<keyword evidence="12" id="KW-1185">Reference proteome</keyword>
<evidence type="ECO:0000256" key="2">
    <source>
        <dbReference type="ARBA" id="ARBA00022448"/>
    </source>
</evidence>
<dbReference type="InterPro" id="IPR037185">
    <property type="entry name" value="EmrE-like"/>
</dbReference>
<evidence type="ECO:0000256" key="8">
    <source>
        <dbReference type="ARBA" id="ARBA00039168"/>
    </source>
</evidence>
<dbReference type="Gene3D" id="1.10.3730.20">
    <property type="match status" value="1"/>
</dbReference>
<comment type="subcellular location">
    <subcellularLocation>
        <location evidence="1 9">Cell membrane</location>
        <topology evidence="1 9">Multi-pass membrane protein</topology>
    </subcellularLocation>
</comment>
<dbReference type="InterPro" id="IPR000390">
    <property type="entry name" value="Small_drug/metabolite_transptr"/>
</dbReference>
<feature type="transmembrane region" description="Helical" evidence="10">
    <location>
        <begin position="89"/>
        <end position="109"/>
    </location>
</feature>
<evidence type="ECO:0000256" key="5">
    <source>
        <dbReference type="ARBA" id="ARBA00022989"/>
    </source>
</evidence>
<feature type="transmembrane region" description="Helical" evidence="10">
    <location>
        <begin position="21"/>
        <end position="48"/>
    </location>
</feature>
<keyword evidence="3" id="KW-1003">Cell membrane</keyword>
<dbReference type="PANTHER" id="PTHR30561">
    <property type="entry name" value="SMR FAMILY PROTON-DEPENDENT DRUG EFFLUX TRANSPORTER SUGE"/>
    <property type="match status" value="1"/>
</dbReference>
<evidence type="ECO:0000256" key="7">
    <source>
        <dbReference type="ARBA" id="ARBA00038151"/>
    </source>
</evidence>
<evidence type="ECO:0000256" key="1">
    <source>
        <dbReference type="ARBA" id="ARBA00004651"/>
    </source>
</evidence>
<evidence type="ECO:0000256" key="10">
    <source>
        <dbReference type="SAM" id="Phobius"/>
    </source>
</evidence>
<dbReference type="Pfam" id="PF00893">
    <property type="entry name" value="Multi_Drug_Res"/>
    <property type="match status" value="1"/>
</dbReference>
<evidence type="ECO:0000256" key="4">
    <source>
        <dbReference type="ARBA" id="ARBA00022692"/>
    </source>
</evidence>
<organism evidence="11 12">
    <name type="scientific">Stutzerimonas stutzeri (strain A1501)</name>
    <name type="common">Pseudomonas stutzeri</name>
    <dbReference type="NCBI Taxonomy" id="379731"/>
    <lineage>
        <taxon>Bacteria</taxon>
        <taxon>Pseudomonadati</taxon>
        <taxon>Pseudomonadota</taxon>
        <taxon>Gammaproteobacteria</taxon>
        <taxon>Pseudomonadales</taxon>
        <taxon>Pseudomonadaceae</taxon>
        <taxon>Stutzerimonas</taxon>
    </lineage>
</organism>
<keyword evidence="2" id="KW-0813">Transport</keyword>
<dbReference type="EMBL" id="CP000304">
    <property type="protein sequence ID" value="ABP81120.1"/>
    <property type="molecule type" value="Genomic_DNA"/>
</dbReference>
<dbReference type="GO" id="GO:0005886">
    <property type="term" value="C:plasma membrane"/>
    <property type="evidence" value="ECO:0007669"/>
    <property type="project" value="UniProtKB-SubCell"/>
</dbReference>